<dbReference type="PANTHER" id="PTHR39087:SF2">
    <property type="entry name" value="UPF0104 MEMBRANE PROTEIN MJ1595"/>
    <property type="match status" value="1"/>
</dbReference>
<keyword evidence="4 7" id="KW-1133">Transmembrane helix</keyword>
<dbReference type="EMBL" id="AP022829">
    <property type="protein sequence ID" value="BCA87814.1"/>
    <property type="molecule type" value="Genomic_DNA"/>
</dbReference>
<feature type="transmembrane region" description="Helical" evidence="7">
    <location>
        <begin position="232"/>
        <end position="253"/>
    </location>
</feature>
<evidence type="ECO:0008006" key="10">
    <source>
        <dbReference type="Google" id="ProtNLM"/>
    </source>
</evidence>
<evidence type="ECO:0000256" key="2">
    <source>
        <dbReference type="ARBA" id="ARBA00022475"/>
    </source>
</evidence>
<dbReference type="RefSeq" id="WP_173111677.1">
    <property type="nucleotide sequence ID" value="NZ_AP022829.1"/>
</dbReference>
<keyword evidence="2" id="KW-1003">Cell membrane</keyword>
<evidence type="ECO:0000313" key="8">
    <source>
        <dbReference type="EMBL" id="BCA87814.1"/>
    </source>
</evidence>
<keyword evidence="5 7" id="KW-0472">Membrane</keyword>
<feature type="transmembrane region" description="Helical" evidence="7">
    <location>
        <begin position="125"/>
        <end position="146"/>
    </location>
</feature>
<reference evidence="9" key="2">
    <citation type="submission" date="2020-03" db="EMBL/GenBank/DDBJ databases">
        <title>Complete Genome Sequence of Adlercreutzia sp. strain 8CFCBH1 Producing Equol, Isolated from Healthy Japanese Feces.</title>
        <authorList>
            <person name="Ogata Y."/>
            <person name="Sakamoto M."/>
            <person name="Ohkuma M."/>
            <person name="Hattori M."/>
            <person name="Suda W."/>
        </authorList>
    </citation>
    <scope>NUCLEOTIDE SEQUENCE [LARGE SCALE GENOMIC DNA]</scope>
    <source>
        <strain evidence="9">8CFCBH1</strain>
    </source>
</reference>
<evidence type="ECO:0000256" key="5">
    <source>
        <dbReference type="ARBA" id="ARBA00023136"/>
    </source>
</evidence>
<accession>A0A6F8SJ64</accession>
<reference evidence="9" key="1">
    <citation type="journal article" date="2020" name="Microbiol. Resour. Announc.">
        <title>Complete Genome Sequence of Adlercreutzia sp. Strain 8CFCBH1, a Potent Producer of Equol, Isolated from Healthy Japanese Feces.</title>
        <authorList>
            <person name="Ogata Y."/>
            <person name="Sakamoto M."/>
            <person name="Ohkuma M."/>
            <person name="Hattori M."/>
            <person name="Suda W."/>
        </authorList>
    </citation>
    <scope>NUCLEOTIDE SEQUENCE [LARGE SCALE GENOMIC DNA]</scope>
    <source>
        <strain evidence="9">8CFCBH1</strain>
    </source>
</reference>
<comment type="subcellular location">
    <subcellularLocation>
        <location evidence="1">Cell membrane</location>
        <topology evidence="1">Multi-pass membrane protein</topology>
    </subcellularLocation>
</comment>
<evidence type="ECO:0000256" key="6">
    <source>
        <dbReference type="SAM" id="MobiDB-lite"/>
    </source>
</evidence>
<keyword evidence="3 7" id="KW-0812">Transmembrane</keyword>
<evidence type="ECO:0000256" key="7">
    <source>
        <dbReference type="SAM" id="Phobius"/>
    </source>
</evidence>
<keyword evidence="9" id="KW-1185">Reference proteome</keyword>
<name>A0A6F8SJ64_9ACTN</name>
<dbReference type="GO" id="GO:0005886">
    <property type="term" value="C:plasma membrane"/>
    <property type="evidence" value="ECO:0007669"/>
    <property type="project" value="UniProtKB-SubCell"/>
</dbReference>
<feature type="region of interest" description="Disordered" evidence="6">
    <location>
        <begin position="376"/>
        <end position="397"/>
    </location>
</feature>
<proteinExistence type="predicted"/>
<feature type="transmembrane region" description="Helical" evidence="7">
    <location>
        <begin position="152"/>
        <end position="175"/>
    </location>
</feature>
<gene>
    <name evidence="8" type="ORF">ADCFC_03130</name>
</gene>
<organism evidence="8 9">
    <name type="scientific">Adlercreutzia hattorii</name>
    <dbReference type="NCBI Taxonomy" id="2707299"/>
    <lineage>
        <taxon>Bacteria</taxon>
        <taxon>Bacillati</taxon>
        <taxon>Actinomycetota</taxon>
        <taxon>Coriobacteriia</taxon>
        <taxon>Eggerthellales</taxon>
        <taxon>Eggerthellaceae</taxon>
        <taxon>Adlercreutzia</taxon>
    </lineage>
</organism>
<dbReference type="InterPro" id="IPR022791">
    <property type="entry name" value="L-PG_synthase/AglD"/>
</dbReference>
<sequence>MRGNLQKIMIGLVVVIVLAFIFFSGDSLVKLVDTIKQGTPFFIIAAVVAQLCKYLAQGRGFQACFNTVNGHISYRTGLSLVFGTFFMNTVAPSMNLAGTSLVMATATRNGMQAGKGTTAALLMQLSIDSGFVIIMLTTFGVLTFTVGLQPGWLALGLVAVALVGGLVFVIAVGGLKPQLVLKVLRPFVKLADKILAKFKKPAIDESVERTIHNFSSAAHLITKNPRKTVQSFLWTTLSSICEMSCFVLVGFAFGVHHPEALICGYVVATLFAMISFVPQGVGVVEAAVTVAFALFGIGSATGLAVVIVYRGIVFWLPFLVGAVVIQRIKAFMPLGKRDLKGKAEAMEHELPDKVEAVKQVEADEVAKWDSAEAKAEKVSVSAKVSQSGSGKAPKKTK</sequence>
<protein>
    <recommendedName>
        <fullName evidence="10">Flippase-like domain-containing protein</fullName>
    </recommendedName>
</protein>
<evidence type="ECO:0000313" key="9">
    <source>
        <dbReference type="Proteomes" id="UP000501727"/>
    </source>
</evidence>
<dbReference type="AlphaFoldDB" id="A0A6F8SJ64"/>
<evidence type="ECO:0000256" key="4">
    <source>
        <dbReference type="ARBA" id="ARBA00022989"/>
    </source>
</evidence>
<feature type="transmembrane region" description="Helical" evidence="7">
    <location>
        <begin position="284"/>
        <end position="306"/>
    </location>
</feature>
<evidence type="ECO:0000256" key="3">
    <source>
        <dbReference type="ARBA" id="ARBA00022692"/>
    </source>
</evidence>
<dbReference type="NCBIfam" id="TIGR00374">
    <property type="entry name" value="flippase-like domain"/>
    <property type="match status" value="1"/>
</dbReference>
<feature type="transmembrane region" description="Helical" evidence="7">
    <location>
        <begin position="312"/>
        <end position="332"/>
    </location>
</feature>
<feature type="transmembrane region" description="Helical" evidence="7">
    <location>
        <begin position="7"/>
        <end position="25"/>
    </location>
</feature>
<feature type="transmembrane region" description="Helical" evidence="7">
    <location>
        <begin position="259"/>
        <end position="277"/>
    </location>
</feature>
<dbReference type="Pfam" id="PF03706">
    <property type="entry name" value="LPG_synthase_TM"/>
    <property type="match status" value="1"/>
</dbReference>
<dbReference type="PANTHER" id="PTHR39087">
    <property type="entry name" value="UPF0104 MEMBRANE PROTEIN MJ1595"/>
    <property type="match status" value="1"/>
</dbReference>
<dbReference type="Proteomes" id="UP000501727">
    <property type="component" value="Chromosome"/>
</dbReference>
<feature type="transmembrane region" description="Helical" evidence="7">
    <location>
        <begin position="37"/>
        <end position="56"/>
    </location>
</feature>
<dbReference type="KEGG" id="ahat:ADCFC_04330"/>
<evidence type="ECO:0000256" key="1">
    <source>
        <dbReference type="ARBA" id="ARBA00004651"/>
    </source>
</evidence>